<keyword evidence="8" id="KW-1185">Reference proteome</keyword>
<keyword evidence="5" id="KW-0539">Nucleus</keyword>
<dbReference type="SMART" id="SM00432">
    <property type="entry name" value="MADS"/>
    <property type="match status" value="1"/>
</dbReference>
<evidence type="ECO:0000256" key="3">
    <source>
        <dbReference type="ARBA" id="ARBA00023125"/>
    </source>
</evidence>
<reference evidence="7 8" key="1">
    <citation type="submission" date="2022-03" db="EMBL/GenBank/DDBJ databases">
        <authorList>
            <person name="Nunn A."/>
            <person name="Chopra R."/>
            <person name="Nunn A."/>
            <person name="Contreras Garrido A."/>
        </authorList>
    </citation>
    <scope>NUCLEOTIDE SEQUENCE [LARGE SCALE GENOMIC DNA]</scope>
</reference>
<gene>
    <name evidence="7" type="ORF">TAV2_LOCUS5263</name>
</gene>
<keyword evidence="4" id="KW-0804">Transcription</keyword>
<sequence>MGRKKLDRAYISDGMMRATTFKHRKKGLIKKLDELKVLCDVAACAVIHEPFNNLNPEVWPSKPEAINVIEKFEMLPEKEKKCKSVTHEEFLIQEIKKVKKRTLNLTEGNKEIYMKELMFGCLRGNMEGLTMQNSDPNDLVNFIDQYLKDLNHHKNVILNNPPFEIGESSSMATPRNMEPAPTTAVMEQIATAESGSFSSVSMLHSIISSTSEPQHANSLASNYLNASTLNSPQFEISQSSSIATAWTAVTAPPATAESGSFSFVKLLQSVMASNPRPEHVNSLASNYLNAPTLKSLQVTSQLTPGIPSNQIVAHDNSVASNPLPSSDQEVYVPAKNEDEFYNPYQNQDQQIVEEMLKLGEKTGFPWMEDNDQF</sequence>
<dbReference type="Gene3D" id="3.40.1810.10">
    <property type="entry name" value="Transcription factor, MADS-box"/>
    <property type="match status" value="1"/>
</dbReference>
<accession>A0AAU9RQ11</accession>
<dbReference type="InterPro" id="IPR036879">
    <property type="entry name" value="TF_MADSbox_sf"/>
</dbReference>
<keyword evidence="2" id="KW-0805">Transcription regulation</keyword>
<evidence type="ECO:0000313" key="8">
    <source>
        <dbReference type="Proteomes" id="UP000836841"/>
    </source>
</evidence>
<dbReference type="GO" id="GO:0045944">
    <property type="term" value="P:positive regulation of transcription by RNA polymerase II"/>
    <property type="evidence" value="ECO:0007669"/>
    <property type="project" value="InterPro"/>
</dbReference>
<evidence type="ECO:0000256" key="2">
    <source>
        <dbReference type="ARBA" id="ARBA00023015"/>
    </source>
</evidence>
<dbReference type="GO" id="GO:0005634">
    <property type="term" value="C:nucleus"/>
    <property type="evidence" value="ECO:0007669"/>
    <property type="project" value="UniProtKB-SubCell"/>
</dbReference>
<evidence type="ECO:0000256" key="1">
    <source>
        <dbReference type="ARBA" id="ARBA00004123"/>
    </source>
</evidence>
<proteinExistence type="predicted"/>
<name>A0AAU9RQ11_THLAR</name>
<organism evidence="7 8">
    <name type="scientific">Thlaspi arvense</name>
    <name type="common">Field penny-cress</name>
    <dbReference type="NCBI Taxonomy" id="13288"/>
    <lineage>
        <taxon>Eukaryota</taxon>
        <taxon>Viridiplantae</taxon>
        <taxon>Streptophyta</taxon>
        <taxon>Embryophyta</taxon>
        <taxon>Tracheophyta</taxon>
        <taxon>Spermatophyta</taxon>
        <taxon>Magnoliopsida</taxon>
        <taxon>eudicotyledons</taxon>
        <taxon>Gunneridae</taxon>
        <taxon>Pentapetalae</taxon>
        <taxon>rosids</taxon>
        <taxon>malvids</taxon>
        <taxon>Brassicales</taxon>
        <taxon>Brassicaceae</taxon>
        <taxon>Thlaspideae</taxon>
        <taxon>Thlaspi</taxon>
    </lineage>
</organism>
<dbReference type="AlphaFoldDB" id="A0AAU9RQ11"/>
<evidence type="ECO:0000313" key="7">
    <source>
        <dbReference type="EMBL" id="CAH2047252.1"/>
    </source>
</evidence>
<dbReference type="GO" id="GO:0000987">
    <property type="term" value="F:cis-regulatory region sequence-specific DNA binding"/>
    <property type="evidence" value="ECO:0007669"/>
    <property type="project" value="InterPro"/>
</dbReference>
<evidence type="ECO:0000256" key="5">
    <source>
        <dbReference type="ARBA" id="ARBA00023242"/>
    </source>
</evidence>
<dbReference type="PROSITE" id="PS50066">
    <property type="entry name" value="MADS_BOX_2"/>
    <property type="match status" value="1"/>
</dbReference>
<dbReference type="Pfam" id="PF00319">
    <property type="entry name" value="SRF-TF"/>
    <property type="match status" value="1"/>
</dbReference>
<dbReference type="SUPFAM" id="SSF55455">
    <property type="entry name" value="SRF-like"/>
    <property type="match status" value="1"/>
</dbReference>
<dbReference type="InterPro" id="IPR002100">
    <property type="entry name" value="TF_MADSbox"/>
</dbReference>
<dbReference type="Proteomes" id="UP000836841">
    <property type="component" value="Chromosome 2"/>
</dbReference>
<dbReference type="GO" id="GO:0046983">
    <property type="term" value="F:protein dimerization activity"/>
    <property type="evidence" value="ECO:0007669"/>
    <property type="project" value="InterPro"/>
</dbReference>
<comment type="subcellular location">
    <subcellularLocation>
        <location evidence="1">Nucleus</location>
    </subcellularLocation>
</comment>
<evidence type="ECO:0000259" key="6">
    <source>
        <dbReference type="PROSITE" id="PS50066"/>
    </source>
</evidence>
<keyword evidence="3" id="KW-0238">DNA-binding</keyword>
<dbReference type="GO" id="GO:0000981">
    <property type="term" value="F:DNA-binding transcription factor activity, RNA polymerase II-specific"/>
    <property type="evidence" value="ECO:0007669"/>
    <property type="project" value="InterPro"/>
</dbReference>
<protein>
    <recommendedName>
        <fullName evidence="6">MADS-box domain-containing protein</fullName>
    </recommendedName>
</protein>
<evidence type="ECO:0000256" key="4">
    <source>
        <dbReference type="ARBA" id="ARBA00023163"/>
    </source>
</evidence>
<dbReference type="InterPro" id="IPR033897">
    <property type="entry name" value="SRF-like_MADS-box"/>
</dbReference>
<feature type="domain" description="MADS-box" evidence="6">
    <location>
        <begin position="1"/>
        <end position="61"/>
    </location>
</feature>
<dbReference type="EMBL" id="OU466858">
    <property type="protein sequence ID" value="CAH2047252.1"/>
    <property type="molecule type" value="Genomic_DNA"/>
</dbReference>
<dbReference type="CDD" id="cd00266">
    <property type="entry name" value="MADS_SRF_like"/>
    <property type="match status" value="1"/>
</dbReference>